<accession>A0A927RDU8</accession>
<dbReference type="InterPro" id="IPR036388">
    <property type="entry name" value="WH-like_DNA-bd_sf"/>
</dbReference>
<keyword evidence="4" id="KW-1185">Reference proteome</keyword>
<organism evidence="3 4">
    <name type="scientific">Actinopolymorpha pittospori</name>
    <dbReference type="NCBI Taxonomy" id="648752"/>
    <lineage>
        <taxon>Bacteria</taxon>
        <taxon>Bacillati</taxon>
        <taxon>Actinomycetota</taxon>
        <taxon>Actinomycetes</taxon>
        <taxon>Propionibacteriales</taxon>
        <taxon>Actinopolymorphaceae</taxon>
        <taxon>Actinopolymorpha</taxon>
    </lineage>
</organism>
<protein>
    <submittedName>
        <fullName evidence="3">ArsR family transcriptional regulator</fullName>
    </submittedName>
</protein>
<evidence type="ECO:0000259" key="2">
    <source>
        <dbReference type="SMART" id="SM00418"/>
    </source>
</evidence>
<comment type="caution">
    <text evidence="3">The sequence shown here is derived from an EMBL/GenBank/DDBJ whole genome shotgun (WGS) entry which is preliminary data.</text>
</comment>
<evidence type="ECO:0000313" key="3">
    <source>
        <dbReference type="EMBL" id="MBE1611449.1"/>
    </source>
</evidence>
<reference evidence="3" key="1">
    <citation type="submission" date="2020-10" db="EMBL/GenBank/DDBJ databases">
        <title>Sequencing the genomes of 1000 actinobacteria strains.</title>
        <authorList>
            <person name="Klenk H.-P."/>
        </authorList>
    </citation>
    <scope>NUCLEOTIDE SEQUENCE</scope>
    <source>
        <strain evidence="3">DSM 45354</strain>
    </source>
</reference>
<dbReference type="Pfam" id="PF12840">
    <property type="entry name" value="HTH_20"/>
    <property type="match status" value="1"/>
</dbReference>
<dbReference type="InterPro" id="IPR001845">
    <property type="entry name" value="HTH_ArsR_DNA-bd_dom"/>
</dbReference>
<proteinExistence type="predicted"/>
<dbReference type="SUPFAM" id="SSF46785">
    <property type="entry name" value="Winged helix' DNA-binding domain"/>
    <property type="match status" value="1"/>
</dbReference>
<dbReference type="AlphaFoldDB" id="A0A927RDU8"/>
<dbReference type="EMBL" id="JADBEM010000001">
    <property type="protein sequence ID" value="MBE1611449.1"/>
    <property type="molecule type" value="Genomic_DNA"/>
</dbReference>
<dbReference type="CDD" id="cd00090">
    <property type="entry name" value="HTH_ARSR"/>
    <property type="match status" value="1"/>
</dbReference>
<gene>
    <name evidence="3" type="ORF">HEB94_008297</name>
</gene>
<dbReference type="Gene3D" id="1.10.10.10">
    <property type="entry name" value="Winged helix-like DNA-binding domain superfamily/Winged helix DNA-binding domain"/>
    <property type="match status" value="1"/>
</dbReference>
<evidence type="ECO:0000256" key="1">
    <source>
        <dbReference type="SAM" id="MobiDB-lite"/>
    </source>
</evidence>
<dbReference type="SMART" id="SM00418">
    <property type="entry name" value="HTH_ARSR"/>
    <property type="match status" value="1"/>
</dbReference>
<feature type="region of interest" description="Disordered" evidence="1">
    <location>
        <begin position="1"/>
        <end position="42"/>
    </location>
</feature>
<sequence>MPEPSDPSLSAVSTDPALPPSSDPTRSTAAAEPPPDLDPVHDITLDARSLRGLAHPVRLKIVGLLRAEGPATATRLAARLGLNSGATSYHLRQLALHGFVVEAPDLGTGRDRWWRAAHRTTWYDPNAVGGDSRELGEAYLRTVARLYADQMLNAVAEMSTLPDAWQEASTLSDYVFRLTPAELEQLIEDVSGVLRRYRRIDPEAAAPEGTAPVAFQFQAFPLPGALGVEATDGPGETS</sequence>
<dbReference type="RefSeq" id="WP_192754663.1">
    <property type="nucleotide sequence ID" value="NZ_BAABJL010000178.1"/>
</dbReference>
<dbReference type="Proteomes" id="UP000638648">
    <property type="component" value="Unassembled WGS sequence"/>
</dbReference>
<name>A0A927RDU8_9ACTN</name>
<dbReference type="InterPro" id="IPR011991">
    <property type="entry name" value="ArsR-like_HTH"/>
</dbReference>
<evidence type="ECO:0000313" key="4">
    <source>
        <dbReference type="Proteomes" id="UP000638648"/>
    </source>
</evidence>
<feature type="domain" description="HTH arsR-type" evidence="2">
    <location>
        <begin position="48"/>
        <end position="137"/>
    </location>
</feature>
<dbReference type="InterPro" id="IPR036390">
    <property type="entry name" value="WH_DNA-bd_sf"/>
</dbReference>
<dbReference type="GO" id="GO:0003700">
    <property type="term" value="F:DNA-binding transcription factor activity"/>
    <property type="evidence" value="ECO:0007669"/>
    <property type="project" value="InterPro"/>
</dbReference>